<dbReference type="InterPro" id="IPR050256">
    <property type="entry name" value="Glycosyltransferase_2"/>
</dbReference>
<keyword evidence="6 9" id="KW-1133">Transmembrane helix</keyword>
<dbReference type="Proteomes" id="UP000231198">
    <property type="component" value="Unassembled WGS sequence"/>
</dbReference>
<accession>A0A2H0WSB7</accession>
<evidence type="ECO:0000256" key="9">
    <source>
        <dbReference type="SAM" id="Phobius"/>
    </source>
</evidence>
<dbReference type="CDD" id="cd04187">
    <property type="entry name" value="DPM1_like_bac"/>
    <property type="match status" value="1"/>
</dbReference>
<protein>
    <submittedName>
        <fullName evidence="11">Glycosyltransferase</fullName>
    </submittedName>
</protein>
<keyword evidence="5 9" id="KW-0812">Transmembrane</keyword>
<dbReference type="SUPFAM" id="SSF53448">
    <property type="entry name" value="Nucleotide-diphospho-sugar transferases"/>
    <property type="match status" value="1"/>
</dbReference>
<feature type="transmembrane region" description="Helical" evidence="9">
    <location>
        <begin position="229"/>
        <end position="250"/>
    </location>
</feature>
<gene>
    <name evidence="11" type="ORF">COT62_03015</name>
</gene>
<evidence type="ECO:0000256" key="4">
    <source>
        <dbReference type="ARBA" id="ARBA00022679"/>
    </source>
</evidence>
<comment type="similarity">
    <text evidence="8">Belongs to the glycosyltransferase 2 family. GtrB subfamily.</text>
</comment>
<name>A0A2H0WSB7_9BACT</name>
<evidence type="ECO:0000256" key="6">
    <source>
        <dbReference type="ARBA" id="ARBA00022989"/>
    </source>
</evidence>
<evidence type="ECO:0000256" key="5">
    <source>
        <dbReference type="ARBA" id="ARBA00022692"/>
    </source>
</evidence>
<reference evidence="12" key="1">
    <citation type="submission" date="2017-09" db="EMBL/GenBank/DDBJ databases">
        <title>Depth-based differentiation of microbial function through sediment-hosted aquifers and enrichment of novel symbionts in the deep terrestrial subsurface.</title>
        <authorList>
            <person name="Probst A.J."/>
            <person name="Ladd B."/>
            <person name="Jarett J.K."/>
            <person name="Geller-Mcgrath D.E."/>
            <person name="Sieber C.M.K."/>
            <person name="Emerson J.B."/>
            <person name="Anantharaman K."/>
            <person name="Thomas B.C."/>
            <person name="Malmstrom R."/>
            <person name="Stieglmeier M."/>
            <person name="Klingl A."/>
            <person name="Woyke T."/>
            <person name="Ryan C.M."/>
            <person name="Banfield J.F."/>
        </authorList>
    </citation>
    <scope>NUCLEOTIDE SEQUENCE [LARGE SCALE GENOMIC DNA]</scope>
</reference>
<evidence type="ECO:0000256" key="7">
    <source>
        <dbReference type="ARBA" id="ARBA00023136"/>
    </source>
</evidence>
<dbReference type="AlphaFoldDB" id="A0A2H0WSB7"/>
<evidence type="ECO:0000313" key="11">
    <source>
        <dbReference type="EMBL" id="PIS15554.1"/>
    </source>
</evidence>
<evidence type="ECO:0000313" key="12">
    <source>
        <dbReference type="Proteomes" id="UP000231198"/>
    </source>
</evidence>
<keyword evidence="2" id="KW-1003">Cell membrane</keyword>
<dbReference type="Gene3D" id="3.90.550.10">
    <property type="entry name" value="Spore Coat Polysaccharide Biosynthesis Protein SpsA, Chain A"/>
    <property type="match status" value="1"/>
</dbReference>
<feature type="transmembrane region" description="Helical" evidence="9">
    <location>
        <begin position="262"/>
        <end position="288"/>
    </location>
</feature>
<comment type="caution">
    <text evidence="11">The sequence shown here is derived from an EMBL/GenBank/DDBJ whole genome shotgun (WGS) entry which is preliminary data.</text>
</comment>
<organism evidence="11 12">
    <name type="scientific">Candidatus Roizmanbacteria bacterium CG09_land_8_20_14_0_10_41_9</name>
    <dbReference type="NCBI Taxonomy" id="1974850"/>
    <lineage>
        <taxon>Bacteria</taxon>
        <taxon>Candidatus Roizmaniibacteriota</taxon>
    </lineage>
</organism>
<dbReference type="PANTHER" id="PTHR48090:SF1">
    <property type="entry name" value="PROPHAGE BACTOPRENOL GLUCOSYL TRANSFERASE HOMOLOG"/>
    <property type="match status" value="1"/>
</dbReference>
<evidence type="ECO:0000256" key="3">
    <source>
        <dbReference type="ARBA" id="ARBA00022676"/>
    </source>
</evidence>
<keyword evidence="4 11" id="KW-0808">Transferase</keyword>
<keyword evidence="7 9" id="KW-0472">Membrane</keyword>
<dbReference type="GO" id="GO:0016757">
    <property type="term" value="F:glycosyltransferase activity"/>
    <property type="evidence" value="ECO:0007669"/>
    <property type="project" value="UniProtKB-KW"/>
</dbReference>
<dbReference type="InterPro" id="IPR001173">
    <property type="entry name" value="Glyco_trans_2-like"/>
</dbReference>
<keyword evidence="3" id="KW-0328">Glycosyltransferase</keyword>
<sequence length="309" mass="35269">MNNFFLSIIVPVFNEKENIQPLLKRLIPIINCYSYEIIFVNDGSTDGTDAVIKEEAAKNPSIKLISFLRNFGHQMALTCGYRFVKGNCVISIDSDLQDTPEIIPDMVEKWKKGAKVVYAKRKKRDVDSFFKRTTAHLFYRFINSLSDTPIPSDVGDFRLIDREVVAFLNSLPEHSRFLRGLVAWGGFPTEYVYFEREKRHIGKTHYSFSKMMNFALEGIASFSVKPLRLATYLGFISGLIGFSGILYAIVRKLFYPQFAVTGWAALFVGIMFVGGVQLITIGVIGEYIGKIYLEVQKRPRFLIKEKVHL</sequence>
<dbReference type="EMBL" id="PEZG01000064">
    <property type="protein sequence ID" value="PIS15554.1"/>
    <property type="molecule type" value="Genomic_DNA"/>
</dbReference>
<proteinExistence type="inferred from homology"/>
<dbReference type="PANTHER" id="PTHR48090">
    <property type="entry name" value="UNDECAPRENYL-PHOSPHATE 4-DEOXY-4-FORMAMIDO-L-ARABINOSE TRANSFERASE-RELATED"/>
    <property type="match status" value="1"/>
</dbReference>
<evidence type="ECO:0000256" key="8">
    <source>
        <dbReference type="ARBA" id="ARBA00038152"/>
    </source>
</evidence>
<comment type="subcellular location">
    <subcellularLocation>
        <location evidence="1">Cell membrane</location>
        <topology evidence="1">Multi-pass membrane protein</topology>
    </subcellularLocation>
</comment>
<dbReference type="FunFam" id="3.90.550.10:FF:000079">
    <property type="entry name" value="Probable glycosyl transferase"/>
    <property type="match status" value="1"/>
</dbReference>
<evidence type="ECO:0000259" key="10">
    <source>
        <dbReference type="Pfam" id="PF00535"/>
    </source>
</evidence>
<feature type="domain" description="Glycosyltransferase 2-like" evidence="10">
    <location>
        <begin position="7"/>
        <end position="165"/>
    </location>
</feature>
<dbReference type="GO" id="GO:0005886">
    <property type="term" value="C:plasma membrane"/>
    <property type="evidence" value="ECO:0007669"/>
    <property type="project" value="UniProtKB-SubCell"/>
</dbReference>
<evidence type="ECO:0000256" key="1">
    <source>
        <dbReference type="ARBA" id="ARBA00004651"/>
    </source>
</evidence>
<dbReference type="InterPro" id="IPR029044">
    <property type="entry name" value="Nucleotide-diphossugar_trans"/>
</dbReference>
<dbReference type="Pfam" id="PF00535">
    <property type="entry name" value="Glycos_transf_2"/>
    <property type="match status" value="1"/>
</dbReference>
<evidence type="ECO:0000256" key="2">
    <source>
        <dbReference type="ARBA" id="ARBA00022475"/>
    </source>
</evidence>